<feature type="transmembrane region" description="Helical" evidence="7">
    <location>
        <begin position="51"/>
        <end position="72"/>
    </location>
</feature>
<dbReference type="Proteomes" id="UP000605568">
    <property type="component" value="Unassembled WGS sequence"/>
</dbReference>
<sequence length="225" mass="23285">MGGWTPVTAALRHPGEQLRSSFVLLIVLELIGIAVFAASGAVAAVRARLDVFGVIILALTTALGGGIVRDVLLGVHPPTSLRNWPYLLVAGGTGLVVFWLHPQVAKLRRSVLLLDAVGLGLFVTSGTSTALALGAPPYAACLIGMTTGIGGGALRDLLLREIPLVLRREIYAVAALCGAVVVAAGEWAGLPKGLVSLTGAAIIITIRLIALWRKWNAPVARGLEG</sequence>
<feature type="transmembrane region" description="Helical" evidence="7">
    <location>
        <begin position="20"/>
        <end position="44"/>
    </location>
</feature>
<protein>
    <submittedName>
        <fullName evidence="9">Membrane protein</fullName>
    </submittedName>
</protein>
<comment type="similarity">
    <text evidence="2">Belongs to the UPF0126 family.</text>
</comment>
<evidence type="ECO:0000256" key="6">
    <source>
        <dbReference type="ARBA" id="ARBA00023136"/>
    </source>
</evidence>
<evidence type="ECO:0000256" key="3">
    <source>
        <dbReference type="ARBA" id="ARBA00022475"/>
    </source>
</evidence>
<keyword evidence="10" id="KW-1185">Reference proteome</keyword>
<name>A0ABQ3MYQ3_9PSEU</name>
<evidence type="ECO:0000256" key="5">
    <source>
        <dbReference type="ARBA" id="ARBA00022989"/>
    </source>
</evidence>
<dbReference type="InterPro" id="IPR005115">
    <property type="entry name" value="Gly_transporter"/>
</dbReference>
<accession>A0ABQ3MYQ3</accession>
<proteinExistence type="inferred from homology"/>
<evidence type="ECO:0000313" key="9">
    <source>
        <dbReference type="EMBL" id="GHH54749.1"/>
    </source>
</evidence>
<keyword evidence="3" id="KW-1003">Cell membrane</keyword>
<dbReference type="PANTHER" id="PTHR30506">
    <property type="entry name" value="INNER MEMBRANE PROTEIN"/>
    <property type="match status" value="1"/>
</dbReference>
<dbReference type="Pfam" id="PF03458">
    <property type="entry name" value="Gly_transporter"/>
    <property type="match status" value="2"/>
</dbReference>
<dbReference type="PANTHER" id="PTHR30506:SF3">
    <property type="entry name" value="UPF0126 INNER MEMBRANE PROTEIN YADS-RELATED"/>
    <property type="match status" value="1"/>
</dbReference>
<evidence type="ECO:0000313" key="10">
    <source>
        <dbReference type="Proteomes" id="UP000605568"/>
    </source>
</evidence>
<comment type="caution">
    <text evidence="9">The sequence shown here is derived from an EMBL/GenBank/DDBJ whole genome shotgun (WGS) entry which is preliminary data.</text>
</comment>
<comment type="subcellular location">
    <subcellularLocation>
        <location evidence="1">Cell membrane</location>
        <topology evidence="1">Multi-pass membrane protein</topology>
    </subcellularLocation>
</comment>
<feature type="transmembrane region" description="Helical" evidence="7">
    <location>
        <begin position="84"/>
        <end position="100"/>
    </location>
</feature>
<evidence type="ECO:0000256" key="2">
    <source>
        <dbReference type="ARBA" id="ARBA00008193"/>
    </source>
</evidence>
<evidence type="ECO:0000256" key="7">
    <source>
        <dbReference type="SAM" id="Phobius"/>
    </source>
</evidence>
<feature type="transmembrane region" description="Helical" evidence="7">
    <location>
        <begin position="194"/>
        <end position="212"/>
    </location>
</feature>
<feature type="domain" description="Glycine transporter" evidence="8">
    <location>
        <begin position="113"/>
        <end position="184"/>
    </location>
</feature>
<gene>
    <name evidence="9" type="ORF">GCM10017774_70190</name>
</gene>
<keyword evidence="5 7" id="KW-1133">Transmembrane helix</keyword>
<feature type="transmembrane region" description="Helical" evidence="7">
    <location>
        <begin position="170"/>
        <end position="188"/>
    </location>
</feature>
<dbReference type="EMBL" id="BNAR01000014">
    <property type="protein sequence ID" value="GHH54749.1"/>
    <property type="molecule type" value="Genomic_DNA"/>
</dbReference>
<evidence type="ECO:0000256" key="1">
    <source>
        <dbReference type="ARBA" id="ARBA00004651"/>
    </source>
</evidence>
<keyword evidence="4 7" id="KW-0812">Transmembrane</keyword>
<evidence type="ECO:0000259" key="8">
    <source>
        <dbReference type="Pfam" id="PF03458"/>
    </source>
</evidence>
<keyword evidence="6 7" id="KW-0472">Membrane</keyword>
<organism evidence="9 10">
    <name type="scientific">Lentzea cavernae</name>
    <dbReference type="NCBI Taxonomy" id="2020703"/>
    <lineage>
        <taxon>Bacteria</taxon>
        <taxon>Bacillati</taxon>
        <taxon>Actinomycetota</taxon>
        <taxon>Actinomycetes</taxon>
        <taxon>Pseudonocardiales</taxon>
        <taxon>Pseudonocardiaceae</taxon>
        <taxon>Lentzea</taxon>
    </lineage>
</organism>
<evidence type="ECO:0000256" key="4">
    <source>
        <dbReference type="ARBA" id="ARBA00022692"/>
    </source>
</evidence>
<feature type="transmembrane region" description="Helical" evidence="7">
    <location>
        <begin position="112"/>
        <end position="131"/>
    </location>
</feature>
<feature type="domain" description="Glycine transporter" evidence="8">
    <location>
        <begin position="27"/>
        <end position="101"/>
    </location>
</feature>
<feature type="transmembrane region" description="Helical" evidence="7">
    <location>
        <begin position="137"/>
        <end position="158"/>
    </location>
</feature>
<reference evidence="10" key="1">
    <citation type="journal article" date="2019" name="Int. J. Syst. Evol. Microbiol.">
        <title>The Global Catalogue of Microorganisms (GCM) 10K type strain sequencing project: providing services to taxonomists for standard genome sequencing and annotation.</title>
        <authorList>
            <consortium name="The Broad Institute Genomics Platform"/>
            <consortium name="The Broad Institute Genome Sequencing Center for Infectious Disease"/>
            <person name="Wu L."/>
            <person name="Ma J."/>
        </authorList>
    </citation>
    <scope>NUCLEOTIDE SEQUENCE [LARGE SCALE GENOMIC DNA]</scope>
    <source>
        <strain evidence="10">CGMCC 4.7367</strain>
    </source>
</reference>